<accession>A0A377PQ81</accession>
<evidence type="ECO:0000313" key="2">
    <source>
        <dbReference type="Proteomes" id="UP000254821"/>
    </source>
</evidence>
<sequence length="94" mass="10420">MTTINSNTPPRPAFTWLFLATPTGHPNVTPIVVRTEANTEDEARKRFIGWSLVFAAQIRTGTPYQVGWYDPITGMSWHVHGSSVVEDITGVLHA</sequence>
<evidence type="ECO:0000313" key="1">
    <source>
        <dbReference type="EMBL" id="STQ82309.1"/>
    </source>
</evidence>
<dbReference type="RefSeq" id="WP_051874024.1">
    <property type="nucleotide sequence ID" value="NZ_CP139992.1"/>
</dbReference>
<dbReference type="NCBIfam" id="NF033153">
    <property type="entry name" value="phage_ICD_like"/>
    <property type="match status" value="1"/>
</dbReference>
<proteinExistence type="predicted"/>
<protein>
    <recommendedName>
        <fullName evidence="3">Host cell division inhibitor Icd-like protein</fullName>
    </recommendedName>
</protein>
<dbReference type="EMBL" id="UGHP01000001">
    <property type="protein sequence ID" value="STQ82309.1"/>
    <property type="molecule type" value="Genomic_DNA"/>
</dbReference>
<name>A0A377PQ81_HAFAL</name>
<dbReference type="AlphaFoldDB" id="A0A377PQ81"/>
<organism evidence="1 2">
    <name type="scientific">Hafnia alvei</name>
    <dbReference type="NCBI Taxonomy" id="569"/>
    <lineage>
        <taxon>Bacteria</taxon>
        <taxon>Pseudomonadati</taxon>
        <taxon>Pseudomonadota</taxon>
        <taxon>Gammaproteobacteria</taxon>
        <taxon>Enterobacterales</taxon>
        <taxon>Hafniaceae</taxon>
        <taxon>Hafnia</taxon>
    </lineage>
</organism>
<reference evidence="1 2" key="1">
    <citation type="submission" date="2018-06" db="EMBL/GenBank/DDBJ databases">
        <authorList>
            <consortium name="Pathogen Informatics"/>
            <person name="Doyle S."/>
        </authorList>
    </citation>
    <scope>NUCLEOTIDE SEQUENCE [LARGE SCALE GENOMIC DNA]</scope>
    <source>
        <strain evidence="1 2">NCTC8105</strain>
    </source>
</reference>
<gene>
    <name evidence="1" type="ORF">NCTC8105_04520</name>
</gene>
<evidence type="ECO:0008006" key="3">
    <source>
        <dbReference type="Google" id="ProtNLM"/>
    </source>
</evidence>
<dbReference type="Proteomes" id="UP000254821">
    <property type="component" value="Unassembled WGS sequence"/>
</dbReference>